<comment type="caution">
    <text evidence="3">The sequence shown here is derived from an EMBL/GenBank/DDBJ whole genome shotgun (WGS) entry which is preliminary data.</text>
</comment>
<feature type="transmembrane region" description="Helical" evidence="2">
    <location>
        <begin position="133"/>
        <end position="162"/>
    </location>
</feature>
<protein>
    <submittedName>
        <fullName evidence="3">Uncharacterized protein</fullName>
    </submittedName>
</protein>
<dbReference type="EMBL" id="JBEUWX010000002">
    <property type="protein sequence ID" value="MFA9950380.1"/>
    <property type="molecule type" value="Genomic_DNA"/>
</dbReference>
<evidence type="ECO:0000313" key="3">
    <source>
        <dbReference type="EMBL" id="MFA9950380.1"/>
    </source>
</evidence>
<keyword evidence="2" id="KW-0812">Transmembrane</keyword>
<feature type="transmembrane region" description="Helical" evidence="2">
    <location>
        <begin position="42"/>
        <end position="61"/>
    </location>
</feature>
<keyword evidence="2" id="KW-0472">Membrane</keyword>
<feature type="region of interest" description="Disordered" evidence="1">
    <location>
        <begin position="1"/>
        <end position="25"/>
    </location>
</feature>
<dbReference type="Proteomes" id="UP001574673">
    <property type="component" value="Unassembled WGS sequence"/>
</dbReference>
<keyword evidence="2" id="KW-1133">Transmembrane helix</keyword>
<keyword evidence="4" id="KW-1185">Reference proteome</keyword>
<proteinExistence type="predicted"/>
<name>A0ABV4UFF9_9RHOO</name>
<gene>
    <name evidence="3" type="ORF">ABCS64_08655</name>
</gene>
<dbReference type="RefSeq" id="WP_418891439.1">
    <property type="nucleotide sequence ID" value="NZ_JBEUWX010000002.1"/>
</dbReference>
<accession>A0ABV4UFF9</accession>
<evidence type="ECO:0000256" key="1">
    <source>
        <dbReference type="SAM" id="MobiDB-lite"/>
    </source>
</evidence>
<evidence type="ECO:0000256" key="2">
    <source>
        <dbReference type="SAM" id="Phobius"/>
    </source>
</evidence>
<organism evidence="3 4">
    <name type="scientific">Dentiradicibacter hellwigii</name>
    <dbReference type="NCBI Taxonomy" id="3149053"/>
    <lineage>
        <taxon>Bacteria</taxon>
        <taxon>Pseudomonadati</taxon>
        <taxon>Pseudomonadota</taxon>
        <taxon>Betaproteobacteria</taxon>
        <taxon>Rhodocyclales</taxon>
        <taxon>Rhodocyclaceae</taxon>
        <taxon>Dentiradicibacter</taxon>
    </lineage>
</organism>
<sequence>MKNKQTHPEMPPEEIPGGTGTGTGPTEMALEKRRKIYTNATTLLKTAPIAGIAWGIYFTYHFLSGAHNTELSIENFMRDEILVFIIAAFICRIILIAFLFLYPRFSIISKPKGFIARLNEPGFIQDLTKAEGYILFIEISISCLFAVFFFCFISALAAFIVFR</sequence>
<reference evidence="4" key="1">
    <citation type="submission" date="2024-06" db="EMBL/GenBank/DDBJ databases">
        <title>Radixoralia hellwigii gen. nov., sp nov., isolated from a root canal in the human oral cavity.</title>
        <authorList>
            <person name="Bartsch S."/>
            <person name="Wittmer A."/>
            <person name="Schulz A.-K."/>
            <person name="Neumann-Schaal M."/>
            <person name="Wolf J."/>
            <person name="Gronow S."/>
            <person name="Tennert C."/>
            <person name="Haecker G."/>
            <person name="Cieplik F."/>
            <person name="Al-Ahmad A."/>
        </authorList>
    </citation>
    <scope>NUCLEOTIDE SEQUENCE [LARGE SCALE GENOMIC DNA]</scope>
    <source>
        <strain evidence="4">Wk13</strain>
    </source>
</reference>
<evidence type="ECO:0000313" key="4">
    <source>
        <dbReference type="Proteomes" id="UP001574673"/>
    </source>
</evidence>
<feature type="transmembrane region" description="Helical" evidence="2">
    <location>
        <begin position="81"/>
        <end position="102"/>
    </location>
</feature>